<comment type="caution">
    <text evidence="7">The sequence shown here is derived from an EMBL/GenBank/DDBJ whole genome shotgun (WGS) entry which is preliminary data.</text>
</comment>
<dbReference type="GO" id="GO:0016020">
    <property type="term" value="C:membrane"/>
    <property type="evidence" value="ECO:0007669"/>
    <property type="project" value="UniProtKB-SubCell"/>
</dbReference>
<evidence type="ECO:0000256" key="2">
    <source>
        <dbReference type="ARBA" id="ARBA00022692"/>
    </source>
</evidence>
<dbReference type="Pfam" id="PF07690">
    <property type="entry name" value="MFS_1"/>
    <property type="match status" value="1"/>
</dbReference>
<evidence type="ECO:0000256" key="1">
    <source>
        <dbReference type="ARBA" id="ARBA00004141"/>
    </source>
</evidence>
<sequence>MCFKTKDNFNLTENSIDTDTLSFNHEQRPEIFRSFTHECLSVFLCIFGPAAATMASSSYQTMLKDISKEFNIEGGILTWSVSSVMLANGSCLLLMGGISDAFGRKNAMFLGFIMYAIFSLICGFMHNYTLLCLFRGLQGASVACATPASAGFLGSVYLDSKRKNFVMSCFGLGSPVGGACGFFLAGVCIVCLNWRAVQFFFSILFGILSILVYIFIPNDDNSKINWSHSKHIFKKLDYIGALISLTSFLITALFATAATATSTTTTTATITMKKGSLHREWSLWNQLILSQNQTVLNDIDNDNINGNSPFSDISVTDHYDEKHSIHSSSSSPYHSYNDDEKKYFSDKYYSFKNWKKSFIFSGYFILSLLSISFLFNLNNDNNSSLLNLKSLIHNYILKSHNSNHIDFSLSNFQDFQDFQDNNNFNSLTTSQPHEIIDIPLFPYSDISNPVYSSLLLNHTFALSWNRPISVDYYSPPSNITYNRIILTLNTSIDGVQYDRLIHIYLNDNEIWRSSTIEPSGNLSTSFTQKDVTMYSNLFNKNGSLLIQLDNLITKKLTGKFNIQINALYFNDNEIENFENDFTIEYESDEFLNSKNPFGKNISNHPNYILPLTSNKIADNIPPIVYYPDSNLSNIKLPFINYNTTKLLLLVSTSGNAAEEFWYSNLVDKYKDHFLSNDHHFYGHGSCRVINIFVNGIRIHTTNPKPYVFTGGIAPTLWNSIVSTGSFDLLPYHIDLTPVLPLLWNDPSSLLEIEISNCIDDDVKSVIKSGINSNWITSASLAIWEDENIDDSFGTFEILDNSTTIKEFAFAPPFSGFLTQIIKADYKNYLQSNITYTLKDGTQLSNLKNYESETNQTSLIFISKFADSQSCLTILKSNSTKSNIDPLTLDSLDSFSMISNNTLKSKLEFLEPKIIDDITFNVNLSVAFNTGAYSSMIPLAEIKSKENGTAEFTLSSSGNHGTGSMLHNYTLSTIDGLIYNREALTNNSVILYDNITILDSTSDSMIDLDSQIIPTSSKLDQLNFLTLEEKNELNSLLNEEEVANLIFALTNNDKKEHCH</sequence>
<name>A0A9P6WN07_9ASCO</name>
<feature type="transmembrane region" description="Helical" evidence="5">
    <location>
        <begin position="165"/>
        <end position="192"/>
    </location>
</feature>
<dbReference type="PANTHER" id="PTHR31104">
    <property type="entry name" value="PEPTIDE-N4-(N-ACETYL-BETA-GLUCOSAMINYL)ASPARAGINE AMIDASE A PROTEIN"/>
    <property type="match status" value="1"/>
</dbReference>
<dbReference type="InterPro" id="IPR021102">
    <property type="entry name" value="PNGase_A"/>
</dbReference>
<proteinExistence type="predicted"/>
<feature type="transmembrane region" description="Helical" evidence="5">
    <location>
        <begin position="35"/>
        <end position="56"/>
    </location>
</feature>
<feature type="transmembrane region" description="Helical" evidence="5">
    <location>
        <begin position="107"/>
        <end position="126"/>
    </location>
</feature>
<dbReference type="InterPro" id="IPR036259">
    <property type="entry name" value="MFS_trans_sf"/>
</dbReference>
<reference evidence="7" key="1">
    <citation type="submission" date="2020-11" db="EMBL/GenBank/DDBJ databases">
        <title>Kefir isolates.</title>
        <authorList>
            <person name="Marcisauskas S."/>
            <person name="Kim Y."/>
            <person name="Blasche S."/>
        </authorList>
    </citation>
    <scope>NUCLEOTIDE SEQUENCE</scope>
    <source>
        <strain evidence="7">Olga-1</strain>
    </source>
</reference>
<dbReference type="GO" id="GO:0022857">
    <property type="term" value="F:transmembrane transporter activity"/>
    <property type="evidence" value="ECO:0007669"/>
    <property type="project" value="InterPro"/>
</dbReference>
<evidence type="ECO:0000256" key="3">
    <source>
        <dbReference type="ARBA" id="ARBA00022989"/>
    </source>
</evidence>
<evidence type="ECO:0000313" key="8">
    <source>
        <dbReference type="Proteomes" id="UP000697127"/>
    </source>
</evidence>
<protein>
    <recommendedName>
        <fullName evidence="6">Peptide N-acetyl-beta-D-glucosaminyl asparaginase amidase A N-terminal domain-containing protein</fullName>
    </recommendedName>
</protein>
<feature type="transmembrane region" description="Helical" evidence="5">
    <location>
        <begin position="76"/>
        <end position="95"/>
    </location>
</feature>
<dbReference type="InterPro" id="IPR056948">
    <property type="entry name" value="PNGaseA_N"/>
</dbReference>
<feature type="transmembrane region" description="Helical" evidence="5">
    <location>
        <begin position="199"/>
        <end position="216"/>
    </location>
</feature>
<dbReference type="InterPro" id="IPR011701">
    <property type="entry name" value="MFS"/>
</dbReference>
<dbReference type="EMBL" id="PUHW01000051">
    <property type="protein sequence ID" value="KAG0689980.1"/>
    <property type="molecule type" value="Genomic_DNA"/>
</dbReference>
<dbReference type="SUPFAM" id="SSF103473">
    <property type="entry name" value="MFS general substrate transporter"/>
    <property type="match status" value="1"/>
</dbReference>
<feature type="transmembrane region" description="Helical" evidence="5">
    <location>
        <begin position="357"/>
        <end position="377"/>
    </location>
</feature>
<feature type="transmembrane region" description="Helical" evidence="5">
    <location>
        <begin position="236"/>
        <end position="255"/>
    </location>
</feature>
<dbReference type="Gene3D" id="1.20.1720.10">
    <property type="entry name" value="Multidrug resistance protein D"/>
    <property type="match status" value="1"/>
</dbReference>
<keyword evidence="2 5" id="KW-0812">Transmembrane</keyword>
<keyword evidence="3 5" id="KW-1133">Transmembrane helix</keyword>
<gene>
    <name evidence="7" type="ORF">C6P40_004092</name>
</gene>
<feature type="domain" description="Peptide N-acetyl-beta-D-glucosaminyl asparaginase amidase A N-terminal" evidence="6">
    <location>
        <begin position="448"/>
        <end position="794"/>
    </location>
</feature>
<organism evidence="7 8">
    <name type="scientific">Pichia californica</name>
    <dbReference type="NCBI Taxonomy" id="460514"/>
    <lineage>
        <taxon>Eukaryota</taxon>
        <taxon>Fungi</taxon>
        <taxon>Dikarya</taxon>
        <taxon>Ascomycota</taxon>
        <taxon>Saccharomycotina</taxon>
        <taxon>Pichiomycetes</taxon>
        <taxon>Pichiales</taxon>
        <taxon>Pichiaceae</taxon>
        <taxon>Pichia</taxon>
    </lineage>
</organism>
<dbReference type="Pfam" id="PF12222">
    <property type="entry name" value="PNGaseA"/>
    <property type="match status" value="1"/>
</dbReference>
<dbReference type="AlphaFoldDB" id="A0A9P6WN07"/>
<keyword evidence="8" id="KW-1185">Reference proteome</keyword>
<dbReference type="Proteomes" id="UP000697127">
    <property type="component" value="Unassembled WGS sequence"/>
</dbReference>
<evidence type="ECO:0000256" key="5">
    <source>
        <dbReference type="SAM" id="Phobius"/>
    </source>
</evidence>
<evidence type="ECO:0000259" key="6">
    <source>
        <dbReference type="Pfam" id="PF12222"/>
    </source>
</evidence>
<comment type="subcellular location">
    <subcellularLocation>
        <location evidence="1">Membrane</location>
        <topology evidence="1">Multi-pass membrane protein</topology>
    </subcellularLocation>
</comment>
<evidence type="ECO:0000313" key="7">
    <source>
        <dbReference type="EMBL" id="KAG0689980.1"/>
    </source>
</evidence>
<accession>A0A9P6WN07</accession>
<evidence type="ECO:0000256" key="4">
    <source>
        <dbReference type="ARBA" id="ARBA00023136"/>
    </source>
</evidence>
<dbReference type="PROSITE" id="PS00216">
    <property type="entry name" value="SUGAR_TRANSPORT_1"/>
    <property type="match status" value="1"/>
</dbReference>
<dbReference type="InterPro" id="IPR005829">
    <property type="entry name" value="Sugar_transporter_CS"/>
</dbReference>
<keyword evidence="4 5" id="KW-0472">Membrane</keyword>